<dbReference type="PANTHER" id="PTHR16011">
    <property type="entry name" value="IFT57/HIPPI"/>
    <property type="match status" value="1"/>
</dbReference>
<dbReference type="eggNOG" id="KOG0972">
    <property type="taxonomic scope" value="Eukaryota"/>
</dbReference>
<feature type="coiled-coil region" evidence="6">
    <location>
        <begin position="297"/>
        <end position="352"/>
    </location>
</feature>
<dbReference type="GO" id="GO:0042462">
    <property type="term" value="P:eye photoreceptor cell development"/>
    <property type="evidence" value="ECO:0007669"/>
    <property type="project" value="Ensembl"/>
</dbReference>
<evidence type="ECO:0000256" key="1">
    <source>
        <dbReference type="ARBA" id="ARBA00004138"/>
    </source>
</evidence>
<dbReference type="GO" id="GO:1905515">
    <property type="term" value="P:non-motile cilium assembly"/>
    <property type="evidence" value="ECO:0007669"/>
    <property type="project" value="Ensembl"/>
</dbReference>
<keyword evidence="4" id="KW-0969">Cilium</keyword>
<dbReference type="KEGG" id="pfor:103156003"/>
<dbReference type="GO" id="GO:0005815">
    <property type="term" value="C:microtubule organizing center"/>
    <property type="evidence" value="ECO:0007669"/>
    <property type="project" value="TreeGrafter"/>
</dbReference>
<keyword evidence="5" id="KW-0966">Cell projection</keyword>
<evidence type="ECO:0000313" key="7">
    <source>
        <dbReference type="Ensembl" id="ENSPFOP00000001017.1"/>
    </source>
</evidence>
<evidence type="ECO:0000313" key="8">
    <source>
        <dbReference type="Proteomes" id="UP000028760"/>
    </source>
</evidence>
<dbReference type="EMBL" id="AYCK01018785">
    <property type="status" value="NOT_ANNOTATED_CDS"/>
    <property type="molecule type" value="Genomic_DNA"/>
</dbReference>
<dbReference type="OrthoDB" id="423881at2759"/>
<reference evidence="7" key="3">
    <citation type="submission" date="2025-09" db="UniProtKB">
        <authorList>
            <consortium name="Ensembl"/>
        </authorList>
    </citation>
    <scope>IDENTIFICATION</scope>
</reference>
<dbReference type="Ensembl" id="ENSPFOT00000001019.1">
    <property type="protein sequence ID" value="ENSPFOP00000001017.1"/>
    <property type="gene ID" value="ENSPFOG00000000970.1"/>
</dbReference>
<evidence type="ECO:0000256" key="4">
    <source>
        <dbReference type="ARBA" id="ARBA00023069"/>
    </source>
</evidence>
<dbReference type="GO" id="GO:0030992">
    <property type="term" value="C:intraciliary transport particle B"/>
    <property type="evidence" value="ECO:0007669"/>
    <property type="project" value="TreeGrafter"/>
</dbReference>
<dbReference type="STRING" id="48698.ENSPFOP00000001017"/>
<dbReference type="RefSeq" id="XP_016519454.1">
    <property type="nucleotide sequence ID" value="XM_016663968.1"/>
</dbReference>
<comment type="subcellular location">
    <subcellularLocation>
        <location evidence="1">Cell projection</location>
        <location evidence="1">Cilium</location>
    </subcellularLocation>
</comment>
<dbReference type="Pfam" id="PF10498">
    <property type="entry name" value="IFT57"/>
    <property type="match status" value="1"/>
</dbReference>
<dbReference type="GO" id="GO:0042073">
    <property type="term" value="P:intraciliary transport"/>
    <property type="evidence" value="ECO:0007669"/>
    <property type="project" value="Ensembl"/>
</dbReference>
<dbReference type="EMBL" id="AYCK01018784">
    <property type="status" value="NOT_ANNOTATED_CDS"/>
    <property type="molecule type" value="Genomic_DNA"/>
</dbReference>
<dbReference type="GO" id="GO:0003351">
    <property type="term" value="P:epithelial cilium movement involved in extracellular fluid movement"/>
    <property type="evidence" value="ECO:0007669"/>
    <property type="project" value="Ensembl"/>
</dbReference>
<dbReference type="GO" id="GO:0005576">
    <property type="term" value="C:extracellular region"/>
    <property type="evidence" value="ECO:0007669"/>
    <property type="project" value="GOC"/>
</dbReference>
<dbReference type="GO" id="GO:0005794">
    <property type="term" value="C:Golgi apparatus"/>
    <property type="evidence" value="ECO:0007669"/>
    <property type="project" value="TreeGrafter"/>
</dbReference>
<accession>A0A087X5G4</accession>
<organism evidence="7 8">
    <name type="scientific">Poecilia formosa</name>
    <name type="common">Amazon molly</name>
    <name type="synonym">Limia formosa</name>
    <dbReference type="NCBI Taxonomy" id="48698"/>
    <lineage>
        <taxon>Eukaryota</taxon>
        <taxon>Metazoa</taxon>
        <taxon>Chordata</taxon>
        <taxon>Craniata</taxon>
        <taxon>Vertebrata</taxon>
        <taxon>Euteleostomi</taxon>
        <taxon>Actinopterygii</taxon>
        <taxon>Neopterygii</taxon>
        <taxon>Teleostei</taxon>
        <taxon>Neoteleostei</taxon>
        <taxon>Acanthomorphata</taxon>
        <taxon>Ovalentaria</taxon>
        <taxon>Atherinomorphae</taxon>
        <taxon>Cyprinodontiformes</taxon>
        <taxon>Poeciliidae</taxon>
        <taxon>Poeciliinae</taxon>
        <taxon>Poecilia</taxon>
    </lineage>
</organism>
<dbReference type="GeneID" id="103156003"/>
<proteinExistence type="inferred from homology"/>
<name>A0A087X5G4_POEFO</name>
<keyword evidence="8" id="KW-1185">Reference proteome</keyword>
<dbReference type="GO" id="GO:0045494">
    <property type="term" value="P:photoreceptor cell maintenance"/>
    <property type="evidence" value="ECO:0007669"/>
    <property type="project" value="Ensembl"/>
</dbReference>
<dbReference type="GO" id="GO:0005929">
    <property type="term" value="C:cilium"/>
    <property type="evidence" value="ECO:0007669"/>
    <property type="project" value="UniProtKB-SubCell"/>
</dbReference>
<evidence type="ECO:0000256" key="3">
    <source>
        <dbReference type="ARBA" id="ARBA00020568"/>
    </source>
</evidence>
<sequence length="416" mass="47621">MAEEGRRRGEEEDRGPGAAHRGFVMMEDLLEKLKLLNYEEEVLVKHNMKSLTRHYFVSSPYLASNPGEQFYMFTIIAAWLINVAGRRFTEPQEYDEPNATVSNILAELRAFGVKVDFPPSKLKSGSGEFVCFVLDRLAEEALKNRGFTFRRPNYPSENTEEESVMDDDAELTLSKVEEEMIEEADDEEENVMDLEALKLRNAHAEAEPSSKPDDILESTVDAAEWRLEVERVLPQLKVTIRTDHKDWRIHLDQMHQHRDGIKTSLKDTKSYLDKLQEDIGKTLEKVSSREKYINNQLEPLIQEYRNAQARLSEAKERYRQASVGVMARTRVLAEISEELDKVKQEMEDKGSSMSDGAPVVKIKQSLTKLKQEVVQMDVRIGVVEHTLLQAKLKEKSNMTRDMHATNIPDSAAGTFT</sequence>
<dbReference type="InterPro" id="IPR019530">
    <property type="entry name" value="Intra-flagellar_transport_57"/>
</dbReference>
<dbReference type="OMA" id="VHAHDQD"/>
<keyword evidence="6" id="KW-0175">Coiled coil</keyword>
<evidence type="ECO:0000256" key="5">
    <source>
        <dbReference type="ARBA" id="ARBA00023273"/>
    </source>
</evidence>
<reference evidence="8" key="1">
    <citation type="submission" date="2013-10" db="EMBL/GenBank/DDBJ databases">
        <authorList>
            <person name="Schartl M."/>
            <person name="Warren W."/>
        </authorList>
    </citation>
    <scope>NUCLEOTIDE SEQUENCE [LARGE SCALE GENOMIC DNA]</scope>
    <source>
        <strain evidence="8">female</strain>
    </source>
</reference>
<dbReference type="CTD" id="55081"/>
<evidence type="ECO:0000256" key="6">
    <source>
        <dbReference type="SAM" id="Coils"/>
    </source>
</evidence>
<dbReference type="AlphaFoldDB" id="A0A087X5G4"/>
<dbReference type="Proteomes" id="UP000028760">
    <property type="component" value="Unassembled WGS sequence"/>
</dbReference>
<comment type="similarity">
    <text evidence="2">Belongs to the IFT57 family.</text>
</comment>
<evidence type="ECO:0000256" key="2">
    <source>
        <dbReference type="ARBA" id="ARBA00009415"/>
    </source>
</evidence>
<dbReference type="PANTHER" id="PTHR16011:SF0">
    <property type="entry name" value="INTRAFLAGELLAR TRANSPORT PROTEIN 57 HOMOLOG"/>
    <property type="match status" value="1"/>
</dbReference>
<protein>
    <recommendedName>
        <fullName evidence="3">Intraflagellar transport protein 57 homolog</fullName>
    </recommendedName>
</protein>
<dbReference type="GeneTree" id="ENSGT00390000006307"/>
<dbReference type="GO" id="GO:0032006">
    <property type="term" value="P:regulation of TOR signaling"/>
    <property type="evidence" value="ECO:0007669"/>
    <property type="project" value="Ensembl"/>
</dbReference>
<dbReference type="GO" id="GO:0007368">
    <property type="term" value="P:determination of left/right symmetry"/>
    <property type="evidence" value="ECO:0007669"/>
    <property type="project" value="Ensembl"/>
</dbReference>
<reference evidence="7" key="2">
    <citation type="submission" date="2025-08" db="UniProtKB">
        <authorList>
            <consortium name="Ensembl"/>
        </authorList>
    </citation>
    <scope>IDENTIFICATION</scope>
</reference>